<evidence type="ECO:0000256" key="4">
    <source>
        <dbReference type="HAMAP-Rule" id="MF_01341"/>
    </source>
</evidence>
<dbReference type="Proteomes" id="UP000199611">
    <property type="component" value="Unassembled WGS sequence"/>
</dbReference>
<dbReference type="STRING" id="39841.SAMN05660836_02373"/>
<dbReference type="GO" id="GO:0006412">
    <property type="term" value="P:translation"/>
    <property type="evidence" value="ECO:0007669"/>
    <property type="project" value="UniProtKB-UniRule"/>
</dbReference>
<organism evidence="8 9">
    <name type="scientific">Thermodesulforhabdus norvegica</name>
    <dbReference type="NCBI Taxonomy" id="39841"/>
    <lineage>
        <taxon>Bacteria</taxon>
        <taxon>Pseudomonadati</taxon>
        <taxon>Thermodesulfobacteriota</taxon>
        <taxon>Syntrophobacteria</taxon>
        <taxon>Syntrophobacterales</taxon>
        <taxon>Thermodesulforhabdaceae</taxon>
        <taxon>Thermodesulforhabdus</taxon>
    </lineage>
</organism>
<dbReference type="InterPro" id="IPR005749">
    <property type="entry name" value="Ribosomal_uL15_bac-type"/>
</dbReference>
<gene>
    <name evidence="4" type="primary">rplO</name>
    <name evidence="8" type="ORF">SAMN05660836_02373</name>
</gene>
<keyword evidence="9" id="KW-1185">Reference proteome</keyword>
<evidence type="ECO:0000259" key="7">
    <source>
        <dbReference type="Pfam" id="PF00828"/>
    </source>
</evidence>
<sequence length="149" mass="16269">MGLRLHDLKPAPGSRKERKRVGRGPGSGWGKTAGKGHKGQKARSGAKIPPWFEGGQMPLIRRIPKRGFTNIFRKEYAVVNLRDLNRFPANAEVGPDELKQAGLVKKIKDGIKLLADGELKHPLTIKVHRASEAAIQKVQQVGGTVSIIS</sequence>
<feature type="compositionally biased region" description="Gly residues" evidence="6">
    <location>
        <begin position="23"/>
        <end position="33"/>
    </location>
</feature>
<dbReference type="Gene3D" id="3.100.10.10">
    <property type="match status" value="1"/>
</dbReference>
<dbReference type="PROSITE" id="PS00475">
    <property type="entry name" value="RIBOSOMAL_L15"/>
    <property type="match status" value="1"/>
</dbReference>
<dbReference type="InterPro" id="IPR001196">
    <property type="entry name" value="Ribosomal_uL15_CS"/>
</dbReference>
<accession>A0A1I4VMB8</accession>
<evidence type="ECO:0000313" key="9">
    <source>
        <dbReference type="Proteomes" id="UP000199611"/>
    </source>
</evidence>
<dbReference type="InterPro" id="IPR030878">
    <property type="entry name" value="Ribosomal_uL15"/>
</dbReference>
<feature type="region of interest" description="Disordered" evidence="6">
    <location>
        <begin position="1"/>
        <end position="49"/>
    </location>
</feature>
<dbReference type="HAMAP" id="MF_01341">
    <property type="entry name" value="Ribosomal_uL15"/>
    <property type="match status" value="1"/>
</dbReference>
<evidence type="ECO:0000256" key="6">
    <source>
        <dbReference type="SAM" id="MobiDB-lite"/>
    </source>
</evidence>
<dbReference type="InterPro" id="IPR036227">
    <property type="entry name" value="Ribosomal_uL15/eL18_sf"/>
</dbReference>
<keyword evidence="4" id="KW-0694">RNA-binding</keyword>
<keyword evidence="2 4" id="KW-0689">Ribosomal protein</keyword>
<dbReference type="EMBL" id="FOUU01000010">
    <property type="protein sequence ID" value="SFN02412.1"/>
    <property type="molecule type" value="Genomic_DNA"/>
</dbReference>
<dbReference type="GO" id="GO:0019843">
    <property type="term" value="F:rRNA binding"/>
    <property type="evidence" value="ECO:0007669"/>
    <property type="project" value="UniProtKB-UniRule"/>
</dbReference>
<evidence type="ECO:0000256" key="3">
    <source>
        <dbReference type="ARBA" id="ARBA00023274"/>
    </source>
</evidence>
<dbReference type="AlphaFoldDB" id="A0A1I4VMB8"/>
<evidence type="ECO:0000256" key="1">
    <source>
        <dbReference type="ARBA" id="ARBA00007320"/>
    </source>
</evidence>
<comment type="subunit">
    <text evidence="4">Part of the 50S ribosomal subunit.</text>
</comment>
<name>A0A1I4VMB8_9BACT</name>
<dbReference type="PANTHER" id="PTHR12934:SF11">
    <property type="entry name" value="LARGE RIBOSOMAL SUBUNIT PROTEIN UL15M"/>
    <property type="match status" value="1"/>
</dbReference>
<evidence type="ECO:0000256" key="2">
    <source>
        <dbReference type="ARBA" id="ARBA00022980"/>
    </source>
</evidence>
<comment type="similarity">
    <text evidence="1 4 5">Belongs to the universal ribosomal protein uL15 family.</text>
</comment>
<keyword evidence="3 4" id="KW-0687">Ribonucleoprotein</keyword>
<proteinExistence type="inferred from homology"/>
<comment type="function">
    <text evidence="4">Binds to the 23S rRNA.</text>
</comment>
<dbReference type="Pfam" id="PF00828">
    <property type="entry name" value="Ribosomal_L27A"/>
    <property type="match status" value="1"/>
</dbReference>
<dbReference type="InterPro" id="IPR021131">
    <property type="entry name" value="Ribosomal_uL15/eL18"/>
</dbReference>
<feature type="domain" description="Large ribosomal subunit protein uL15/eL18" evidence="7">
    <location>
        <begin position="78"/>
        <end position="145"/>
    </location>
</feature>
<dbReference type="NCBIfam" id="TIGR01071">
    <property type="entry name" value="rplO_bact"/>
    <property type="match status" value="1"/>
</dbReference>
<keyword evidence="4" id="KW-0699">rRNA-binding</keyword>
<evidence type="ECO:0000256" key="5">
    <source>
        <dbReference type="RuleBase" id="RU003888"/>
    </source>
</evidence>
<evidence type="ECO:0000313" key="8">
    <source>
        <dbReference type="EMBL" id="SFN02412.1"/>
    </source>
</evidence>
<dbReference type="PANTHER" id="PTHR12934">
    <property type="entry name" value="50S RIBOSOMAL PROTEIN L15"/>
    <property type="match status" value="1"/>
</dbReference>
<reference evidence="8 9" key="1">
    <citation type="submission" date="2016-10" db="EMBL/GenBank/DDBJ databases">
        <authorList>
            <person name="de Groot N.N."/>
        </authorList>
    </citation>
    <scope>NUCLEOTIDE SEQUENCE [LARGE SCALE GENOMIC DNA]</scope>
    <source>
        <strain evidence="8 9">DSM 9990</strain>
    </source>
</reference>
<dbReference type="GO" id="GO:0022625">
    <property type="term" value="C:cytosolic large ribosomal subunit"/>
    <property type="evidence" value="ECO:0007669"/>
    <property type="project" value="TreeGrafter"/>
</dbReference>
<dbReference type="SUPFAM" id="SSF52080">
    <property type="entry name" value="Ribosomal proteins L15p and L18e"/>
    <property type="match status" value="1"/>
</dbReference>
<protein>
    <recommendedName>
        <fullName evidence="4">Large ribosomal subunit protein uL15</fullName>
    </recommendedName>
</protein>
<dbReference type="GO" id="GO:0003735">
    <property type="term" value="F:structural constituent of ribosome"/>
    <property type="evidence" value="ECO:0007669"/>
    <property type="project" value="InterPro"/>
</dbReference>